<dbReference type="InterPro" id="IPR003593">
    <property type="entry name" value="AAA+_ATPase"/>
</dbReference>
<reference evidence="5 6" key="1">
    <citation type="submission" date="2019-08" db="EMBL/GenBank/DDBJ databases">
        <title>Bacillus genomes from the desert of Cuatro Cienegas, Coahuila.</title>
        <authorList>
            <person name="Olmedo-Alvarez G."/>
        </authorList>
    </citation>
    <scope>NUCLEOTIDE SEQUENCE [LARGE SCALE GENOMIC DNA]</scope>
    <source>
        <strain evidence="5 6">CH40_1T</strain>
    </source>
</reference>
<feature type="domain" description="ABC transporter" evidence="4">
    <location>
        <begin position="2"/>
        <end position="211"/>
    </location>
</feature>
<dbReference type="PANTHER" id="PTHR43423:SF1">
    <property type="entry name" value="ABC TRANSPORTER I FAMILY MEMBER 17"/>
    <property type="match status" value="1"/>
</dbReference>
<gene>
    <name evidence="5" type="ORF">FZC79_02585</name>
</gene>
<keyword evidence="3 5" id="KW-0067">ATP-binding</keyword>
<dbReference type="PROSITE" id="PS00211">
    <property type="entry name" value="ABC_TRANSPORTER_1"/>
    <property type="match status" value="1"/>
</dbReference>
<dbReference type="SMART" id="SM00382">
    <property type="entry name" value="AAA"/>
    <property type="match status" value="1"/>
</dbReference>
<dbReference type="InterPro" id="IPR027417">
    <property type="entry name" value="P-loop_NTPase"/>
</dbReference>
<evidence type="ECO:0000313" key="5">
    <source>
        <dbReference type="EMBL" id="TYR77721.1"/>
    </source>
</evidence>
<accession>A0A5D4KKC0</accession>
<dbReference type="PANTHER" id="PTHR43423">
    <property type="entry name" value="ABC TRANSPORTER I FAMILY MEMBER 17"/>
    <property type="match status" value="1"/>
</dbReference>
<dbReference type="Pfam" id="PF00005">
    <property type="entry name" value="ABC_tran"/>
    <property type="match status" value="1"/>
</dbReference>
<dbReference type="EMBL" id="VTEH01000001">
    <property type="protein sequence ID" value="TYR77721.1"/>
    <property type="molecule type" value="Genomic_DNA"/>
</dbReference>
<proteinExistence type="predicted"/>
<organism evidence="5 6">
    <name type="scientific">Rossellomorea vietnamensis</name>
    <dbReference type="NCBI Taxonomy" id="218284"/>
    <lineage>
        <taxon>Bacteria</taxon>
        <taxon>Bacillati</taxon>
        <taxon>Bacillota</taxon>
        <taxon>Bacilli</taxon>
        <taxon>Bacillales</taxon>
        <taxon>Bacillaceae</taxon>
        <taxon>Rossellomorea</taxon>
    </lineage>
</organism>
<dbReference type="GO" id="GO:0005524">
    <property type="term" value="F:ATP binding"/>
    <property type="evidence" value="ECO:0007669"/>
    <property type="project" value="UniProtKB-KW"/>
</dbReference>
<dbReference type="AlphaFoldDB" id="A0A5D4KKC0"/>
<dbReference type="PROSITE" id="PS50893">
    <property type="entry name" value="ABC_TRANSPORTER_2"/>
    <property type="match status" value="1"/>
</dbReference>
<evidence type="ECO:0000256" key="1">
    <source>
        <dbReference type="ARBA" id="ARBA00022448"/>
    </source>
</evidence>
<evidence type="ECO:0000256" key="3">
    <source>
        <dbReference type="ARBA" id="ARBA00022840"/>
    </source>
</evidence>
<evidence type="ECO:0000256" key="2">
    <source>
        <dbReference type="ARBA" id="ARBA00022741"/>
    </source>
</evidence>
<dbReference type="RefSeq" id="WP_148945310.1">
    <property type="nucleotide sequence ID" value="NZ_VTEH01000001.1"/>
</dbReference>
<dbReference type="GO" id="GO:0016887">
    <property type="term" value="F:ATP hydrolysis activity"/>
    <property type="evidence" value="ECO:0007669"/>
    <property type="project" value="InterPro"/>
</dbReference>
<keyword evidence="1" id="KW-0813">Transport</keyword>
<name>A0A5D4KKC0_9BACI</name>
<sequence length="212" mass="24000">MFRLENVSYYSILNSINMEFAEEKVTCITGKSGAGKSTILKFLNKMLIPTEGRIFYKERPLESIDSVELRRKAVMLQQDPVLFDGSIEENLQIGLKFSKRAPAPPERLKEALEIVLLEKALSEPSEKLSGGEKQRLALARVLLMNPSVYLLDEPTSALDTETEEAVMERFIQSVKERNGTVIMVTHSESVADRFGEDKIHLPYRKKAGEHIE</sequence>
<dbReference type="InterPro" id="IPR003439">
    <property type="entry name" value="ABC_transporter-like_ATP-bd"/>
</dbReference>
<comment type="caution">
    <text evidence="5">The sequence shown here is derived from an EMBL/GenBank/DDBJ whole genome shotgun (WGS) entry which is preliminary data.</text>
</comment>
<keyword evidence="2" id="KW-0547">Nucleotide-binding</keyword>
<dbReference type="Gene3D" id="3.40.50.300">
    <property type="entry name" value="P-loop containing nucleotide triphosphate hydrolases"/>
    <property type="match status" value="1"/>
</dbReference>
<dbReference type="Proteomes" id="UP000323317">
    <property type="component" value="Unassembled WGS sequence"/>
</dbReference>
<evidence type="ECO:0000259" key="4">
    <source>
        <dbReference type="PROSITE" id="PS50893"/>
    </source>
</evidence>
<dbReference type="SUPFAM" id="SSF52540">
    <property type="entry name" value="P-loop containing nucleoside triphosphate hydrolases"/>
    <property type="match status" value="1"/>
</dbReference>
<dbReference type="InterPro" id="IPR017871">
    <property type="entry name" value="ABC_transporter-like_CS"/>
</dbReference>
<protein>
    <submittedName>
        <fullName evidence="5">ATP-binding cassette domain-containing protein</fullName>
    </submittedName>
</protein>
<evidence type="ECO:0000313" key="6">
    <source>
        <dbReference type="Proteomes" id="UP000323317"/>
    </source>
</evidence>
<dbReference type="CDD" id="cd03228">
    <property type="entry name" value="ABCC_MRP_Like"/>
    <property type="match status" value="1"/>
</dbReference>